<accession>A0A0C9T783</accession>
<sequence>MVTLSTTEAEYIAAAHLHYVDNQSAISVARNPEQHGCIKHPTQEMPANMLTKGFHRVRVQEMLPLLGVENPEQMS</sequence>
<dbReference type="EMBL" id="KN837454">
    <property type="protein sequence ID" value="KIJ24828.1"/>
    <property type="molecule type" value="Genomic_DNA"/>
</dbReference>
<dbReference type="OrthoDB" id="2691347at2759"/>
<keyword evidence="2" id="KW-1185">Reference proteome</keyword>
<proteinExistence type="predicted"/>
<evidence type="ECO:0000313" key="1">
    <source>
        <dbReference type="EMBL" id="KIJ24828.1"/>
    </source>
</evidence>
<reference evidence="1 2" key="1">
    <citation type="submission" date="2014-06" db="EMBL/GenBank/DDBJ databases">
        <title>Evolutionary Origins and Diversification of the Mycorrhizal Mutualists.</title>
        <authorList>
            <consortium name="DOE Joint Genome Institute"/>
            <consortium name="Mycorrhizal Genomics Consortium"/>
            <person name="Kohler A."/>
            <person name="Kuo A."/>
            <person name="Nagy L.G."/>
            <person name="Floudas D."/>
            <person name="Copeland A."/>
            <person name="Barry K.W."/>
            <person name="Cichocki N."/>
            <person name="Veneault-Fourrey C."/>
            <person name="LaButti K."/>
            <person name="Lindquist E.A."/>
            <person name="Lipzen A."/>
            <person name="Lundell T."/>
            <person name="Morin E."/>
            <person name="Murat C."/>
            <person name="Riley R."/>
            <person name="Ohm R."/>
            <person name="Sun H."/>
            <person name="Tunlid A."/>
            <person name="Henrissat B."/>
            <person name="Grigoriev I.V."/>
            <person name="Hibbett D.S."/>
            <person name="Martin F."/>
        </authorList>
    </citation>
    <scope>NUCLEOTIDE SEQUENCE [LARGE SCALE GENOMIC DNA]</scope>
    <source>
        <strain evidence="1 2">SS14</strain>
    </source>
</reference>
<organism evidence="1 2">
    <name type="scientific">Sphaerobolus stellatus (strain SS14)</name>
    <dbReference type="NCBI Taxonomy" id="990650"/>
    <lineage>
        <taxon>Eukaryota</taxon>
        <taxon>Fungi</taxon>
        <taxon>Dikarya</taxon>
        <taxon>Basidiomycota</taxon>
        <taxon>Agaricomycotina</taxon>
        <taxon>Agaricomycetes</taxon>
        <taxon>Phallomycetidae</taxon>
        <taxon>Geastrales</taxon>
        <taxon>Sphaerobolaceae</taxon>
        <taxon>Sphaerobolus</taxon>
    </lineage>
</organism>
<gene>
    <name evidence="1" type="ORF">M422DRAFT_38987</name>
</gene>
<name>A0A0C9T783_SPHS4</name>
<dbReference type="Proteomes" id="UP000054279">
    <property type="component" value="Unassembled WGS sequence"/>
</dbReference>
<protein>
    <submittedName>
        <fullName evidence="1">Uncharacterized protein</fullName>
    </submittedName>
</protein>
<dbReference type="HOGENOM" id="CLU_2672703_0_0_1"/>
<evidence type="ECO:0000313" key="2">
    <source>
        <dbReference type="Proteomes" id="UP000054279"/>
    </source>
</evidence>
<dbReference type="AlphaFoldDB" id="A0A0C9T783"/>